<name>A0A1B2DUK6_9BACL</name>
<keyword evidence="6" id="KW-0460">Magnesium</keyword>
<proteinExistence type="inferred from homology"/>
<organism evidence="8">
    <name type="scientific">Paenibacillus ihbetae</name>
    <dbReference type="NCBI Taxonomy" id="1870820"/>
    <lineage>
        <taxon>Bacteria</taxon>
        <taxon>Bacillati</taxon>
        <taxon>Bacillota</taxon>
        <taxon>Bacilli</taxon>
        <taxon>Bacillales</taxon>
        <taxon>Paenibacillaceae</taxon>
        <taxon>Paenibacillus</taxon>
    </lineage>
</organism>
<dbReference type="KEGG" id="pib:BBD41_01675"/>
<evidence type="ECO:0000256" key="5">
    <source>
        <dbReference type="ARBA" id="ARBA00022801"/>
    </source>
</evidence>
<dbReference type="GO" id="GO:0050545">
    <property type="term" value="F:sulfopyruvate decarboxylase activity"/>
    <property type="evidence" value="ECO:0007669"/>
    <property type="project" value="TreeGrafter"/>
</dbReference>
<dbReference type="Pfam" id="PF04029">
    <property type="entry name" value="2-ph_phosp"/>
    <property type="match status" value="1"/>
</dbReference>
<evidence type="ECO:0000256" key="7">
    <source>
        <dbReference type="ARBA" id="ARBA00033711"/>
    </source>
</evidence>
<keyword evidence="5" id="KW-0378">Hydrolase</keyword>
<dbReference type="Gene3D" id="3.90.1560.10">
    <property type="entry name" value="ComB-like"/>
    <property type="match status" value="1"/>
</dbReference>
<evidence type="ECO:0000256" key="3">
    <source>
        <dbReference type="ARBA" id="ARBA00012953"/>
    </source>
</evidence>
<comment type="catalytic activity">
    <reaction evidence="7">
        <text>(2R)-O-phospho-3-sulfolactate + H2O = (2R)-3-sulfolactate + phosphate</text>
        <dbReference type="Rhea" id="RHEA:23416"/>
        <dbReference type="ChEBI" id="CHEBI:15377"/>
        <dbReference type="ChEBI" id="CHEBI:15597"/>
        <dbReference type="ChEBI" id="CHEBI:43474"/>
        <dbReference type="ChEBI" id="CHEBI:58738"/>
        <dbReference type="EC" id="3.1.3.71"/>
    </reaction>
</comment>
<dbReference type="PANTHER" id="PTHR37311">
    <property type="entry name" value="2-PHOSPHOSULFOLACTATE PHOSPHATASE-RELATED"/>
    <property type="match status" value="1"/>
</dbReference>
<dbReference type="EMBL" id="CP016809">
    <property type="protein sequence ID" value="ANY71395.1"/>
    <property type="molecule type" value="Genomic_DNA"/>
</dbReference>
<evidence type="ECO:0000256" key="4">
    <source>
        <dbReference type="ARBA" id="ARBA00021948"/>
    </source>
</evidence>
<comment type="cofactor">
    <cofactor evidence="1">
        <name>Mg(2+)</name>
        <dbReference type="ChEBI" id="CHEBI:18420"/>
    </cofactor>
</comment>
<evidence type="ECO:0000256" key="6">
    <source>
        <dbReference type="ARBA" id="ARBA00022842"/>
    </source>
</evidence>
<protein>
    <recommendedName>
        <fullName evidence="4">Probable 2-phosphosulfolactate phosphatase</fullName>
        <ecNumber evidence="3">3.1.3.71</ecNumber>
    </recommendedName>
</protein>
<dbReference type="InterPro" id="IPR005238">
    <property type="entry name" value="ComB-like"/>
</dbReference>
<dbReference type="EC" id="3.1.3.71" evidence="3"/>
<dbReference type="GO" id="GO:0050532">
    <property type="term" value="F:2-phosphosulfolactate phosphatase activity"/>
    <property type="evidence" value="ECO:0007669"/>
    <property type="project" value="UniProtKB-EC"/>
</dbReference>
<reference evidence="8" key="1">
    <citation type="submission" date="2016-08" db="EMBL/GenBank/DDBJ databases">
        <title>Complete Genome Seqeunce of Paenibacillus sp. nov. IHBB 9852 from high altitute lake of Indian trans-Himalayas.</title>
        <authorList>
            <person name="Kiran S."/>
            <person name="Swarnkar M.K."/>
            <person name="Rana A."/>
            <person name="Tewari R."/>
            <person name="Gulati A."/>
        </authorList>
    </citation>
    <scope>NUCLEOTIDE SEQUENCE [LARGE SCALE GENOMIC DNA]</scope>
    <source>
        <strain evidence="8">IHBB 9852</strain>
    </source>
</reference>
<evidence type="ECO:0000256" key="2">
    <source>
        <dbReference type="ARBA" id="ARBA00009997"/>
    </source>
</evidence>
<accession>A0A1B2DUK6</accession>
<comment type="similarity">
    <text evidence="2">Belongs to the ComB family.</text>
</comment>
<dbReference type="RefSeq" id="WP_099476507.1">
    <property type="nucleotide sequence ID" value="NZ_CP016809.1"/>
</dbReference>
<dbReference type="AlphaFoldDB" id="A0A1B2DUK6"/>
<evidence type="ECO:0000256" key="1">
    <source>
        <dbReference type="ARBA" id="ARBA00001946"/>
    </source>
</evidence>
<dbReference type="InterPro" id="IPR036702">
    <property type="entry name" value="ComB-like_sf"/>
</dbReference>
<sequence length="238" mass="26303">MKIRIMQGHNRPPEPAQINVVIDVIRAFTVAHYAFLNGVQGIIPVAGVDEAMKLKELHPDFILAGEIKGLLIPGFQLDNSPVRLQQFDLQGEFLIQKTTNGVTAALNAMNAEHVLVTGFSNARTTAQFIKERLLGHEEMSINIIASHPTGDDDLACAEYIADILRQSGYVTPELTIDRIRSSEAAMKFYDTGQPEFLEEDISLCTLELPSDFVMKVNIRNGMPLIEKVKAGSIHAHAR</sequence>
<evidence type="ECO:0000313" key="8">
    <source>
        <dbReference type="EMBL" id="ANY71395.1"/>
    </source>
</evidence>
<dbReference type="GO" id="GO:0000287">
    <property type="term" value="F:magnesium ion binding"/>
    <property type="evidence" value="ECO:0007669"/>
    <property type="project" value="InterPro"/>
</dbReference>
<dbReference type="PANTHER" id="PTHR37311:SF1">
    <property type="entry name" value="2-PHOSPHOSULFOLACTATE PHOSPHATASE-RELATED"/>
    <property type="match status" value="1"/>
</dbReference>
<dbReference type="SUPFAM" id="SSF142823">
    <property type="entry name" value="ComB-like"/>
    <property type="match status" value="1"/>
</dbReference>
<gene>
    <name evidence="8" type="ORF">BBD41_01675</name>
</gene>